<evidence type="ECO:0000313" key="5">
    <source>
        <dbReference type="EMBL" id="NDY95580.1"/>
    </source>
</evidence>
<accession>A0A845V056</accession>
<keyword evidence="2 3" id="KW-0802">TPR repeat</keyword>
<feature type="repeat" description="TPR" evidence="3">
    <location>
        <begin position="111"/>
        <end position="144"/>
    </location>
</feature>
<feature type="repeat" description="TPR" evidence="3">
    <location>
        <begin position="146"/>
        <end position="179"/>
    </location>
</feature>
<organism evidence="5 6">
    <name type="scientific">Wenzhouxiangella limi</name>
    <dbReference type="NCBI Taxonomy" id="2707351"/>
    <lineage>
        <taxon>Bacteria</taxon>
        <taxon>Pseudomonadati</taxon>
        <taxon>Pseudomonadota</taxon>
        <taxon>Gammaproteobacteria</taxon>
        <taxon>Chromatiales</taxon>
        <taxon>Wenzhouxiangellaceae</taxon>
        <taxon>Wenzhouxiangella</taxon>
    </lineage>
</organism>
<dbReference type="PROSITE" id="PS50005">
    <property type="entry name" value="TPR"/>
    <property type="match status" value="4"/>
</dbReference>
<keyword evidence="6" id="KW-1185">Reference proteome</keyword>
<evidence type="ECO:0000256" key="2">
    <source>
        <dbReference type="ARBA" id="ARBA00022803"/>
    </source>
</evidence>
<dbReference type="Pfam" id="PF13181">
    <property type="entry name" value="TPR_8"/>
    <property type="match status" value="2"/>
</dbReference>
<dbReference type="InterPro" id="IPR050498">
    <property type="entry name" value="Ycf3"/>
</dbReference>
<proteinExistence type="predicted"/>
<dbReference type="PANTHER" id="PTHR44858">
    <property type="entry name" value="TETRATRICOPEPTIDE REPEAT PROTEIN 6"/>
    <property type="match status" value="1"/>
</dbReference>
<comment type="caution">
    <text evidence="5">The sequence shown here is derived from an EMBL/GenBank/DDBJ whole genome shotgun (WGS) entry which is preliminary data.</text>
</comment>
<dbReference type="SMART" id="SM00028">
    <property type="entry name" value="TPR"/>
    <property type="match status" value="4"/>
</dbReference>
<feature type="repeat" description="TPR" evidence="3">
    <location>
        <begin position="319"/>
        <end position="352"/>
    </location>
</feature>
<keyword evidence="4" id="KW-0732">Signal</keyword>
<protein>
    <submittedName>
        <fullName evidence="5">Tetratricopeptide repeat protein</fullName>
    </submittedName>
</protein>
<feature type="signal peptide" evidence="4">
    <location>
        <begin position="1"/>
        <end position="26"/>
    </location>
</feature>
<dbReference type="GO" id="GO:0046813">
    <property type="term" value="P:receptor-mediated virion attachment to host cell"/>
    <property type="evidence" value="ECO:0007669"/>
    <property type="project" value="TreeGrafter"/>
</dbReference>
<name>A0A845V056_9GAMM</name>
<reference evidence="5 6" key="1">
    <citation type="submission" date="2020-02" db="EMBL/GenBank/DDBJ databases">
        <authorList>
            <person name="Zhang X.-Y."/>
        </authorList>
    </citation>
    <scope>NUCLEOTIDE SEQUENCE [LARGE SCALE GENOMIC DNA]</scope>
    <source>
        <strain evidence="5 6">C33</strain>
    </source>
</reference>
<evidence type="ECO:0000313" key="6">
    <source>
        <dbReference type="Proteomes" id="UP000484885"/>
    </source>
</evidence>
<dbReference type="EMBL" id="JAAGSC010000040">
    <property type="protein sequence ID" value="NDY95580.1"/>
    <property type="molecule type" value="Genomic_DNA"/>
</dbReference>
<dbReference type="SUPFAM" id="SSF48452">
    <property type="entry name" value="TPR-like"/>
    <property type="match status" value="2"/>
</dbReference>
<gene>
    <name evidence="5" type="ORF">G3I74_07565</name>
</gene>
<dbReference type="PANTHER" id="PTHR44858:SF1">
    <property type="entry name" value="UDP-N-ACETYLGLUCOSAMINE--PEPTIDE N-ACETYLGLUCOSAMINYLTRANSFERASE SPINDLY-RELATED"/>
    <property type="match status" value="1"/>
</dbReference>
<dbReference type="RefSeq" id="WP_164210981.1">
    <property type="nucleotide sequence ID" value="NZ_JAAGSC010000040.1"/>
</dbReference>
<dbReference type="AlphaFoldDB" id="A0A845V056"/>
<evidence type="ECO:0000256" key="3">
    <source>
        <dbReference type="PROSITE-ProRule" id="PRU00339"/>
    </source>
</evidence>
<evidence type="ECO:0000256" key="4">
    <source>
        <dbReference type="SAM" id="SignalP"/>
    </source>
</evidence>
<feature type="repeat" description="TPR" evidence="3">
    <location>
        <begin position="73"/>
        <end position="106"/>
    </location>
</feature>
<dbReference type="Proteomes" id="UP000484885">
    <property type="component" value="Unassembled WGS sequence"/>
</dbReference>
<dbReference type="GO" id="GO:0009279">
    <property type="term" value="C:cell outer membrane"/>
    <property type="evidence" value="ECO:0007669"/>
    <property type="project" value="TreeGrafter"/>
</dbReference>
<sequence length="470" mass="53573">MLRTALHWPLLALLVFGAAIAPHAQADTLTPAVANDLLEAYELLEEEKSAEAITALNRLMERRGERMSDFDRASVLQIRGSAYVNEENFDAALDDFEVAIRLGALPEEQQNRLRFNMAQLYFVTEQYEKSIEFFEEWMALDPDIDANTYFMLAGANYQIQRYQESLDAISQAIELAEEPERRYYELKNVLLSELEMVPERTELLAEMVTIWPDELQFWRQLSSLYLQQNEELKSFSALESAYLAGLIEDGSDILVLAQFYSSFNNPYRGARLIEREMEAGRVERTVENLELLSQLWSQSREHREAIPVLSEAAAKSDTGNLFFRLGQAYLATEDNEAAAEAFEDALDKGGLEDNQAEAWILLGNARFNQAEPGDREQRRLADQAFAEAERFASTRAQARDWRGYIRAINETESRQASLEQEQSERLEAAAEERFLTGCRAQQLAGTTLSEECEAALEAAREAEEAEFEDR</sequence>
<dbReference type="Gene3D" id="1.25.40.10">
    <property type="entry name" value="Tetratricopeptide repeat domain"/>
    <property type="match status" value="2"/>
</dbReference>
<evidence type="ECO:0000256" key="1">
    <source>
        <dbReference type="ARBA" id="ARBA00022737"/>
    </source>
</evidence>
<feature type="chain" id="PRO_5032457949" evidence="4">
    <location>
        <begin position="27"/>
        <end position="470"/>
    </location>
</feature>
<dbReference type="InterPro" id="IPR011990">
    <property type="entry name" value="TPR-like_helical_dom_sf"/>
</dbReference>
<keyword evidence="1" id="KW-0677">Repeat</keyword>
<dbReference type="InterPro" id="IPR019734">
    <property type="entry name" value="TPR_rpt"/>
</dbReference>